<feature type="compositionally biased region" description="Basic and acidic residues" evidence="1">
    <location>
        <begin position="334"/>
        <end position="345"/>
    </location>
</feature>
<organism evidence="2 3">
    <name type="scientific">Saitozyma podzolica</name>
    <dbReference type="NCBI Taxonomy" id="1890683"/>
    <lineage>
        <taxon>Eukaryota</taxon>
        <taxon>Fungi</taxon>
        <taxon>Dikarya</taxon>
        <taxon>Basidiomycota</taxon>
        <taxon>Agaricomycotina</taxon>
        <taxon>Tremellomycetes</taxon>
        <taxon>Tremellales</taxon>
        <taxon>Trimorphomycetaceae</taxon>
        <taxon>Saitozyma</taxon>
    </lineage>
</organism>
<feature type="compositionally biased region" description="Basic and acidic residues" evidence="1">
    <location>
        <begin position="269"/>
        <end position="311"/>
    </location>
</feature>
<dbReference type="Proteomes" id="UP000279259">
    <property type="component" value="Unassembled WGS sequence"/>
</dbReference>
<sequence length="840" mass="91291">MSSLHHQPYDLPEQGYYQPNTQYMYYHPLPPRTDTPTGYAHMPNMVEQTYLHQTQSREPTAPLTVFQDDPHGRDHDHNPVEPTESDAEYTPRKARAASKKKATKGGKGGAAKSKAKPKSKGKSKPKSKSKATGKGAALASSQPASASASIYIHPLAPLPPNLHNALKNRPMPPSDPSIEPYLQHLDPNGLLPAPPGSRLDVNELLIVHPAVANPEQHQALPGGLLPSRFEQYTCRMCRKTYEGRNARSVARRHLQDKHDVPLASQPRRSRWDFNVDRPSGPEEARERSLKCKRDWALRHRKEQQKERERELAPATKGASAKKKTTSRRKHKQPHRDALSHERDNQSDEYDEHEDDPHEDEPMNEVSQQEQMALRGLLYMDQSALAAYQAMISAQHSAWYAYQHGRGSSATEGAYDTAYEIESSEVDPEHGQDQDAEGESEIDPYDYDAAANGVNQWAQPPLPGAGWTQHASPWANDAAWIEGTMRHGSAHSGVGNSQQDQSFAAMPQSQPTFHVWPGVGNFVYQPFDPHGAQNGQAVPHQFEYNVAHDPQSVQETHDSGSGSGADEFTETTEITAEGVDDPLELAAESLLDLHSTPLAPSPTKSSQSEVTPPAVPPSRTGLGARSLSFSGLDDPFAFPSVDPASNKGTLEKVTESHAAPSPSDKDVADSRTEMTATSSPVVEPQAHIRKPLIGLKPNLDFSVTPFKLGVFAMPGSVSQPTPFHSTITPAFSTGHLHSTPLHHDLPSSGILATPLTRRPFDQSTGAGTGTGTGTGAGTAGRGWLLSSPANAEAAAALGLQAHAWYPETPGFVDVVMAETPVRSLKRSKSKAVALVRDDGDE</sequence>
<feature type="region of interest" description="Disordered" evidence="1">
    <location>
        <begin position="650"/>
        <end position="682"/>
    </location>
</feature>
<accession>A0A427YDI1</accession>
<reference evidence="2 3" key="1">
    <citation type="submission" date="2018-11" db="EMBL/GenBank/DDBJ databases">
        <title>Genome sequence of Saitozyma podzolica DSM 27192.</title>
        <authorList>
            <person name="Aliyu H."/>
            <person name="Gorte O."/>
            <person name="Ochsenreither K."/>
        </authorList>
    </citation>
    <scope>NUCLEOTIDE SEQUENCE [LARGE SCALE GENOMIC DNA]</scope>
    <source>
        <strain evidence="2 3">DSM 27192</strain>
    </source>
</reference>
<dbReference type="STRING" id="1890683.A0A427YDI1"/>
<feature type="compositionally biased region" description="Basic and acidic residues" evidence="1">
    <location>
        <begin position="68"/>
        <end position="79"/>
    </location>
</feature>
<feature type="compositionally biased region" description="Gly residues" evidence="1">
    <location>
        <begin position="765"/>
        <end position="779"/>
    </location>
</feature>
<feature type="region of interest" description="Disordered" evidence="1">
    <location>
        <begin position="62"/>
        <end position="140"/>
    </location>
</feature>
<dbReference type="AlphaFoldDB" id="A0A427YDI1"/>
<gene>
    <name evidence="2" type="ORF">EHS25_002327</name>
</gene>
<feature type="compositionally biased region" description="Acidic residues" evidence="1">
    <location>
        <begin position="346"/>
        <end position="362"/>
    </location>
</feature>
<comment type="caution">
    <text evidence="2">The sequence shown here is derived from an EMBL/GenBank/DDBJ whole genome shotgun (WGS) entry which is preliminary data.</text>
</comment>
<name>A0A427YDI1_9TREE</name>
<evidence type="ECO:0000313" key="3">
    <source>
        <dbReference type="Proteomes" id="UP000279259"/>
    </source>
</evidence>
<keyword evidence="3" id="KW-1185">Reference proteome</keyword>
<feature type="region of interest" description="Disordered" evidence="1">
    <location>
        <begin position="594"/>
        <end position="625"/>
    </location>
</feature>
<feature type="compositionally biased region" description="Basic residues" evidence="1">
    <location>
        <begin position="92"/>
        <end position="104"/>
    </location>
</feature>
<dbReference type="EMBL" id="RSCD01000014">
    <property type="protein sequence ID" value="RSH89215.1"/>
    <property type="molecule type" value="Genomic_DNA"/>
</dbReference>
<feature type="compositionally biased region" description="Basic residues" evidence="1">
    <location>
        <begin position="319"/>
        <end position="333"/>
    </location>
</feature>
<proteinExistence type="predicted"/>
<dbReference type="OrthoDB" id="2333993at2759"/>
<feature type="region of interest" description="Disordered" evidence="1">
    <location>
        <begin position="746"/>
        <end position="779"/>
    </location>
</feature>
<feature type="compositionally biased region" description="Polar residues" evidence="1">
    <location>
        <begin position="493"/>
        <end position="506"/>
    </location>
</feature>
<protein>
    <submittedName>
        <fullName evidence="2">Uncharacterized protein</fullName>
    </submittedName>
</protein>
<evidence type="ECO:0000256" key="1">
    <source>
        <dbReference type="SAM" id="MobiDB-lite"/>
    </source>
</evidence>
<feature type="compositionally biased region" description="Basic and acidic residues" evidence="1">
    <location>
        <begin position="662"/>
        <end position="671"/>
    </location>
</feature>
<feature type="region of interest" description="Disordered" evidence="1">
    <location>
        <begin position="486"/>
        <end position="506"/>
    </location>
</feature>
<feature type="compositionally biased region" description="Basic residues" evidence="1">
    <location>
        <begin position="113"/>
        <end position="131"/>
    </location>
</feature>
<feature type="region of interest" description="Disordered" evidence="1">
    <location>
        <begin position="248"/>
        <end position="368"/>
    </location>
</feature>
<evidence type="ECO:0000313" key="2">
    <source>
        <dbReference type="EMBL" id="RSH89215.1"/>
    </source>
</evidence>